<evidence type="ECO:0000313" key="2">
    <source>
        <dbReference type="Proteomes" id="UP001056120"/>
    </source>
</evidence>
<evidence type="ECO:0000313" key="1">
    <source>
        <dbReference type="EMBL" id="KAI3794377.1"/>
    </source>
</evidence>
<organism evidence="1 2">
    <name type="scientific">Smallanthus sonchifolius</name>
    <dbReference type="NCBI Taxonomy" id="185202"/>
    <lineage>
        <taxon>Eukaryota</taxon>
        <taxon>Viridiplantae</taxon>
        <taxon>Streptophyta</taxon>
        <taxon>Embryophyta</taxon>
        <taxon>Tracheophyta</taxon>
        <taxon>Spermatophyta</taxon>
        <taxon>Magnoliopsida</taxon>
        <taxon>eudicotyledons</taxon>
        <taxon>Gunneridae</taxon>
        <taxon>Pentapetalae</taxon>
        <taxon>asterids</taxon>
        <taxon>campanulids</taxon>
        <taxon>Asterales</taxon>
        <taxon>Asteraceae</taxon>
        <taxon>Asteroideae</taxon>
        <taxon>Heliantheae alliance</taxon>
        <taxon>Millerieae</taxon>
        <taxon>Smallanthus</taxon>
    </lineage>
</organism>
<reference evidence="1 2" key="2">
    <citation type="journal article" date="2022" name="Mol. Ecol. Resour.">
        <title>The genomes of chicory, endive, great burdock and yacon provide insights into Asteraceae paleo-polyploidization history and plant inulin production.</title>
        <authorList>
            <person name="Fan W."/>
            <person name="Wang S."/>
            <person name="Wang H."/>
            <person name="Wang A."/>
            <person name="Jiang F."/>
            <person name="Liu H."/>
            <person name="Zhao H."/>
            <person name="Xu D."/>
            <person name="Zhang Y."/>
        </authorList>
    </citation>
    <scope>NUCLEOTIDE SEQUENCE [LARGE SCALE GENOMIC DNA]</scope>
    <source>
        <strain evidence="2">cv. Yunnan</strain>
        <tissue evidence="1">Leaves</tissue>
    </source>
</reference>
<accession>A0ACB9HF50</accession>
<dbReference type="Proteomes" id="UP001056120">
    <property type="component" value="Linkage Group LG12"/>
</dbReference>
<proteinExistence type="predicted"/>
<keyword evidence="2" id="KW-1185">Reference proteome</keyword>
<name>A0ACB9HF50_9ASTR</name>
<reference evidence="2" key="1">
    <citation type="journal article" date="2022" name="Mol. Ecol. Resour.">
        <title>The genomes of chicory, endive, great burdock and yacon provide insights into Asteraceae palaeo-polyploidization history and plant inulin production.</title>
        <authorList>
            <person name="Fan W."/>
            <person name="Wang S."/>
            <person name="Wang H."/>
            <person name="Wang A."/>
            <person name="Jiang F."/>
            <person name="Liu H."/>
            <person name="Zhao H."/>
            <person name="Xu D."/>
            <person name="Zhang Y."/>
        </authorList>
    </citation>
    <scope>NUCLEOTIDE SEQUENCE [LARGE SCALE GENOMIC DNA]</scope>
    <source>
        <strain evidence="2">cv. Yunnan</strain>
    </source>
</reference>
<protein>
    <submittedName>
        <fullName evidence="1">Uncharacterized protein</fullName>
    </submittedName>
</protein>
<comment type="caution">
    <text evidence="1">The sequence shown here is derived from an EMBL/GenBank/DDBJ whole genome shotgun (WGS) entry which is preliminary data.</text>
</comment>
<dbReference type="EMBL" id="CM042029">
    <property type="protein sequence ID" value="KAI3794377.1"/>
    <property type="molecule type" value="Genomic_DNA"/>
</dbReference>
<sequence>MAVMVVLLVLLLTKPGFSQSNDHDNNTNLIAMRCGRGTLISLPNFIKNRNSTFNELRMQLLSKGVLYAKAQALSAGDSVFAVVQCRNYLSVDQCVACFDDSVSKLFNCTSGNGAFISFDNCYVRYEDYADFYNDPYVMEDANGIPTLLCGNQSASQPTVFNQVVDEFLSDIRDATLKTSNLYVASTRQIASENATVYVIGQCVEGHSSKVPIIAAAVGGVILMCLILLSWLLYRSWKKSKKTEQDFEGAVHYDYKDLQLATNNFSEENILGKGGFGEVFKSLKTLMWWQGYTAPEYALHGVLSEKVDTYSFGIVILEIISGRRSTEVKSHSDYLLENVRFHINTLC</sequence>
<gene>
    <name evidence="1" type="ORF">L1987_37008</name>
</gene>